<evidence type="ECO:0000313" key="2">
    <source>
        <dbReference type="Proteomes" id="UP000236161"/>
    </source>
</evidence>
<reference evidence="1 2" key="1">
    <citation type="journal article" date="2017" name="Nature">
        <title>The Apostasia genome and the evolution of orchids.</title>
        <authorList>
            <person name="Zhang G.Q."/>
            <person name="Liu K.W."/>
            <person name="Li Z."/>
            <person name="Lohaus R."/>
            <person name="Hsiao Y.Y."/>
            <person name="Niu S.C."/>
            <person name="Wang J.Y."/>
            <person name="Lin Y.C."/>
            <person name="Xu Q."/>
            <person name="Chen L.J."/>
            <person name="Yoshida K."/>
            <person name="Fujiwara S."/>
            <person name="Wang Z.W."/>
            <person name="Zhang Y.Q."/>
            <person name="Mitsuda N."/>
            <person name="Wang M."/>
            <person name="Liu G.H."/>
            <person name="Pecoraro L."/>
            <person name="Huang H.X."/>
            <person name="Xiao X.J."/>
            <person name="Lin M."/>
            <person name="Wu X.Y."/>
            <person name="Wu W.L."/>
            <person name="Chen Y.Y."/>
            <person name="Chang S.B."/>
            <person name="Sakamoto S."/>
            <person name="Ohme-Takagi M."/>
            <person name="Yagi M."/>
            <person name="Zeng S.J."/>
            <person name="Shen C.Y."/>
            <person name="Yeh C.M."/>
            <person name="Luo Y.B."/>
            <person name="Tsai W.C."/>
            <person name="Van de Peer Y."/>
            <person name="Liu Z.J."/>
        </authorList>
    </citation>
    <scope>NUCLEOTIDE SEQUENCE [LARGE SCALE GENOMIC DNA]</scope>
    <source>
        <strain evidence="2">cv. Shenzhen</strain>
        <tissue evidence="1">Stem</tissue>
    </source>
</reference>
<organism evidence="1 2">
    <name type="scientific">Apostasia shenzhenica</name>
    <dbReference type="NCBI Taxonomy" id="1088818"/>
    <lineage>
        <taxon>Eukaryota</taxon>
        <taxon>Viridiplantae</taxon>
        <taxon>Streptophyta</taxon>
        <taxon>Embryophyta</taxon>
        <taxon>Tracheophyta</taxon>
        <taxon>Spermatophyta</taxon>
        <taxon>Magnoliopsida</taxon>
        <taxon>Liliopsida</taxon>
        <taxon>Asparagales</taxon>
        <taxon>Orchidaceae</taxon>
        <taxon>Apostasioideae</taxon>
        <taxon>Apostasia</taxon>
    </lineage>
</organism>
<dbReference type="EMBL" id="KZ451895">
    <property type="protein sequence ID" value="PKA65425.1"/>
    <property type="molecule type" value="Genomic_DNA"/>
</dbReference>
<dbReference type="InterPro" id="IPR023299">
    <property type="entry name" value="ATPase_P-typ_cyto_dom_N"/>
</dbReference>
<dbReference type="STRING" id="1088818.A0A2I0BCA6"/>
<dbReference type="GO" id="GO:0000166">
    <property type="term" value="F:nucleotide binding"/>
    <property type="evidence" value="ECO:0007669"/>
    <property type="project" value="InterPro"/>
</dbReference>
<dbReference type="GO" id="GO:0016787">
    <property type="term" value="F:hydrolase activity"/>
    <property type="evidence" value="ECO:0007669"/>
    <property type="project" value="UniProtKB-KW"/>
</dbReference>
<dbReference type="EC" id="3.6.3.6" evidence="1"/>
<dbReference type="Gene3D" id="1.20.1110.10">
    <property type="entry name" value="Calcium-transporting ATPase, transmembrane domain"/>
    <property type="match status" value="1"/>
</dbReference>
<keyword evidence="1" id="KW-0378">Hydrolase</keyword>
<evidence type="ECO:0000313" key="1">
    <source>
        <dbReference type="EMBL" id="PKA65425.1"/>
    </source>
</evidence>
<dbReference type="Proteomes" id="UP000236161">
    <property type="component" value="Unassembled WGS sequence"/>
</dbReference>
<dbReference type="OrthoDB" id="2929958at2759"/>
<keyword evidence="2" id="KW-1185">Reference proteome</keyword>
<dbReference type="Gene3D" id="3.40.1110.10">
    <property type="entry name" value="Calcium-transporting ATPase, cytoplasmic domain N"/>
    <property type="match status" value="1"/>
</dbReference>
<name>A0A2I0BCA6_9ASPA</name>
<proteinExistence type="predicted"/>
<gene>
    <name evidence="1" type="primary">AHA3</name>
    <name evidence="1" type="ORF">AXF42_Ash005759</name>
</gene>
<dbReference type="SUPFAM" id="SSF81660">
    <property type="entry name" value="Metal cation-transporting ATPase, ATP-binding domain N"/>
    <property type="match status" value="1"/>
</dbReference>
<dbReference type="AlphaFoldDB" id="A0A2I0BCA6"/>
<protein>
    <submittedName>
        <fullName evidence="1">ATPase 3, plasma membrane-type</fullName>
        <ecNumber evidence="1">3.6.3.6</ecNumber>
    </submittedName>
</protein>
<sequence>MPMVLPITMVIGSQRLSQQGAITKRVTAIKEMTGMDVLCRVNKEDVILFAVRTSRTENQDAIDAAMVGMLADSKEVRAGITEFHFLPFNPIDKGTALTYINAHGKWHRVSKGAPEQVNLGVEF</sequence>
<dbReference type="PANTHER" id="PTHR42861">
    <property type="entry name" value="CALCIUM-TRANSPORTING ATPASE"/>
    <property type="match status" value="1"/>
</dbReference>
<accession>A0A2I0BCA6</accession>